<evidence type="ECO:0000256" key="4">
    <source>
        <dbReference type="ARBA" id="ARBA00023015"/>
    </source>
</evidence>
<sequence length="138" mass="15170">MGARTKARKRALDVLFEAEQRQVDPVTLLAQRITQPGTEAALPQYSIEIVEGVVAEQDRIDELLTTHSHGWTLERMPAVDRGLLRIGTWEILYNAGVPDAVAVNEAVELARTLSTDDSPTFVNGLLGRILDLKPTILA</sequence>
<dbReference type="GO" id="GO:0005829">
    <property type="term" value="C:cytosol"/>
    <property type="evidence" value="ECO:0007669"/>
    <property type="project" value="TreeGrafter"/>
</dbReference>
<comment type="function">
    <text evidence="6">Involved in transcription antitermination. Required for transcription of ribosomal RNA (rRNA) genes. Binds specifically to the boxA antiterminator sequence of the ribosomal RNA (rrn) operons.</text>
</comment>
<dbReference type="PANTHER" id="PTHR11078">
    <property type="entry name" value="N UTILIZATION SUBSTANCE PROTEIN B-RELATED"/>
    <property type="match status" value="1"/>
</dbReference>
<evidence type="ECO:0000259" key="7">
    <source>
        <dbReference type="Pfam" id="PF01029"/>
    </source>
</evidence>
<dbReference type="AlphaFoldDB" id="A0A8A4ZDM2"/>
<feature type="domain" description="NusB/RsmB/TIM44" evidence="7">
    <location>
        <begin position="6"/>
        <end position="130"/>
    </location>
</feature>
<dbReference type="GO" id="GO:0006353">
    <property type="term" value="P:DNA-templated transcription termination"/>
    <property type="evidence" value="ECO:0007669"/>
    <property type="project" value="UniProtKB-UniRule"/>
</dbReference>
<evidence type="ECO:0000256" key="1">
    <source>
        <dbReference type="ARBA" id="ARBA00005952"/>
    </source>
</evidence>
<protein>
    <recommendedName>
        <fullName evidence="6">Transcription antitermination protein NusB</fullName>
    </recommendedName>
    <alternativeName>
        <fullName evidence="6">Antitermination factor NusB</fullName>
    </alternativeName>
</protein>
<dbReference type="GO" id="GO:0031564">
    <property type="term" value="P:transcription antitermination"/>
    <property type="evidence" value="ECO:0007669"/>
    <property type="project" value="UniProtKB-KW"/>
</dbReference>
<dbReference type="Gene3D" id="1.10.940.10">
    <property type="entry name" value="NusB-like"/>
    <property type="match status" value="1"/>
</dbReference>
<keyword evidence="3 6" id="KW-0694">RNA-binding</keyword>
<comment type="similarity">
    <text evidence="1 6">Belongs to the NusB family.</text>
</comment>
<evidence type="ECO:0000256" key="3">
    <source>
        <dbReference type="ARBA" id="ARBA00022884"/>
    </source>
</evidence>
<dbReference type="Pfam" id="PF01029">
    <property type="entry name" value="NusB"/>
    <property type="match status" value="1"/>
</dbReference>
<accession>A0A8A4ZDM2</accession>
<keyword evidence="9" id="KW-1185">Reference proteome</keyword>
<dbReference type="HAMAP" id="MF_00073">
    <property type="entry name" value="NusB"/>
    <property type="match status" value="1"/>
</dbReference>
<dbReference type="Proteomes" id="UP000663937">
    <property type="component" value="Chromosome"/>
</dbReference>
<evidence type="ECO:0000256" key="2">
    <source>
        <dbReference type="ARBA" id="ARBA00022814"/>
    </source>
</evidence>
<keyword evidence="5 6" id="KW-0804">Transcription</keyword>
<evidence type="ECO:0000256" key="5">
    <source>
        <dbReference type="ARBA" id="ARBA00023163"/>
    </source>
</evidence>
<dbReference type="KEGG" id="psic:J4E96_10240"/>
<keyword evidence="2 6" id="KW-0889">Transcription antitermination</keyword>
<dbReference type="InterPro" id="IPR011605">
    <property type="entry name" value="NusB_fam"/>
</dbReference>
<dbReference type="SUPFAM" id="SSF48013">
    <property type="entry name" value="NusB-like"/>
    <property type="match status" value="1"/>
</dbReference>
<evidence type="ECO:0000313" key="8">
    <source>
        <dbReference type="EMBL" id="QTE27808.1"/>
    </source>
</evidence>
<dbReference type="InterPro" id="IPR006027">
    <property type="entry name" value="NusB_RsmB_TIM44"/>
</dbReference>
<dbReference type="EMBL" id="CP071868">
    <property type="protein sequence ID" value="QTE27808.1"/>
    <property type="molecule type" value="Genomic_DNA"/>
</dbReference>
<dbReference type="InterPro" id="IPR035926">
    <property type="entry name" value="NusB-like_sf"/>
</dbReference>
<organism evidence="8 9">
    <name type="scientific">Pengzhenrongella sicca</name>
    <dbReference type="NCBI Taxonomy" id="2819238"/>
    <lineage>
        <taxon>Bacteria</taxon>
        <taxon>Bacillati</taxon>
        <taxon>Actinomycetota</taxon>
        <taxon>Actinomycetes</taxon>
        <taxon>Micrococcales</taxon>
        <taxon>Pengzhenrongella</taxon>
    </lineage>
</organism>
<evidence type="ECO:0000313" key="9">
    <source>
        <dbReference type="Proteomes" id="UP000663937"/>
    </source>
</evidence>
<gene>
    <name evidence="6 8" type="primary">nusB</name>
    <name evidence="8" type="ORF">J4E96_10240</name>
</gene>
<dbReference type="GO" id="GO:0003723">
    <property type="term" value="F:RNA binding"/>
    <property type="evidence" value="ECO:0007669"/>
    <property type="project" value="UniProtKB-UniRule"/>
</dbReference>
<dbReference type="NCBIfam" id="TIGR01951">
    <property type="entry name" value="nusB"/>
    <property type="match status" value="1"/>
</dbReference>
<name>A0A8A4ZDM2_9MICO</name>
<dbReference type="RefSeq" id="WP_227422020.1">
    <property type="nucleotide sequence ID" value="NZ_CP071868.1"/>
</dbReference>
<proteinExistence type="inferred from homology"/>
<reference evidence="8" key="1">
    <citation type="submission" date="2021-03" db="EMBL/GenBank/DDBJ databases">
        <title>Pengzhenrongella sicca gen. nov., sp. nov., a new member of suborder Micrococcineae isolated from High-Arctic tundra soil.</title>
        <authorList>
            <person name="Peng F."/>
        </authorList>
    </citation>
    <scope>NUCLEOTIDE SEQUENCE</scope>
    <source>
        <strain evidence="8">LRZ-2</strain>
    </source>
</reference>
<dbReference type="PANTHER" id="PTHR11078:SF3">
    <property type="entry name" value="ANTITERMINATION NUSB DOMAIN-CONTAINING PROTEIN"/>
    <property type="match status" value="1"/>
</dbReference>
<keyword evidence="4 6" id="KW-0805">Transcription regulation</keyword>
<evidence type="ECO:0000256" key="6">
    <source>
        <dbReference type="HAMAP-Rule" id="MF_00073"/>
    </source>
</evidence>